<dbReference type="Pfam" id="PF03127">
    <property type="entry name" value="GAT"/>
    <property type="match status" value="1"/>
</dbReference>
<dbReference type="GO" id="GO:0043328">
    <property type="term" value="P:protein transport to vacuole involved in ubiquitin-dependent protein catabolic process via the multivesicular body sorting pathway"/>
    <property type="evidence" value="ECO:0007669"/>
    <property type="project" value="InterPro"/>
</dbReference>
<dbReference type="Pfam" id="PF00790">
    <property type="entry name" value="VHS"/>
    <property type="match status" value="1"/>
</dbReference>
<dbReference type="CDD" id="cd03561">
    <property type="entry name" value="VHS"/>
    <property type="match status" value="1"/>
</dbReference>
<comment type="caution">
    <text evidence="9">The sequence shown here is derived from an EMBL/GenBank/DDBJ whole genome shotgun (WGS) entry which is preliminary data.</text>
</comment>
<evidence type="ECO:0000313" key="9">
    <source>
        <dbReference type="EMBL" id="TVU18860.1"/>
    </source>
</evidence>
<proteinExistence type="inferred from homology"/>
<organism evidence="9 10">
    <name type="scientific">Eragrostis curvula</name>
    <name type="common">weeping love grass</name>
    <dbReference type="NCBI Taxonomy" id="38414"/>
    <lineage>
        <taxon>Eukaryota</taxon>
        <taxon>Viridiplantae</taxon>
        <taxon>Streptophyta</taxon>
        <taxon>Embryophyta</taxon>
        <taxon>Tracheophyta</taxon>
        <taxon>Spermatophyta</taxon>
        <taxon>Magnoliopsida</taxon>
        <taxon>Liliopsida</taxon>
        <taxon>Poales</taxon>
        <taxon>Poaceae</taxon>
        <taxon>PACMAD clade</taxon>
        <taxon>Chloridoideae</taxon>
        <taxon>Eragrostideae</taxon>
        <taxon>Eragrostidinae</taxon>
        <taxon>Eragrostis</taxon>
    </lineage>
</organism>
<feature type="compositionally biased region" description="Low complexity" evidence="6">
    <location>
        <begin position="363"/>
        <end position="382"/>
    </location>
</feature>
<evidence type="ECO:0000256" key="3">
    <source>
        <dbReference type="ARBA" id="ARBA00022448"/>
    </source>
</evidence>
<feature type="domain" description="VHS" evidence="7">
    <location>
        <begin position="13"/>
        <end position="142"/>
    </location>
</feature>
<sequence length="591" mass="63666">MAAASPAVSVDKATNDLLLGPDWTLNIAICDAVNSDHGQAKEVIKALKKRIQHKNSKVQFLALTLLETLIKNCGDHVHFQVIERHILDDMVKIVKKKADVQVRDKILTLLDSWQEAFGGPGGKHPHYYWAYAELKRSGVEFPKRSPDASPILTPPVTVPASLPFQAGYGMPVDSPSRLDEAMSSSGASLSISDLERMLGGAELLSDMLRAVNPIDHDVVNDEIITELVSQCRSDQKRIMHSVSSLRDEDLLGQALDLNDKLQILLQKHDAMVSGSPLPDDVTDLGSELPAGTTSNLGAKVPPQAVVSPTVIQTNVLNDEEEEEDDEFALLARRKSKFRSTNDEISSSDLGTISSTINEGIANSGDSVPLTTSSSSPSNALSLPDPPAAVRTSPEEQVMSDLLALTISSNPSTPYIPATAEQTLNHGGSPASDHPQHYHVNQGHAAAHYVAPWAQSPSQTAGIQQQPLSQSQQLNNLCAYPPPPWASQDETEPNPFVQASYQHQFASNSPINVPSNLRPLPQSHSFGVPLRTASLESPINQNLKQPLSAGARRAPSYVSSNKFFDDLFERNSDGSLKVGSPVGSGISSPYKA</sequence>
<gene>
    <name evidence="9" type="ORF">EJB05_34975</name>
</gene>
<feature type="domain" description="GAT" evidence="8">
    <location>
        <begin position="185"/>
        <end position="273"/>
    </location>
</feature>
<dbReference type="EMBL" id="RWGY01000029">
    <property type="protein sequence ID" value="TVU18860.1"/>
    <property type="molecule type" value="Genomic_DNA"/>
</dbReference>
<dbReference type="PANTHER" id="PTHR45898:SF2">
    <property type="entry name" value="TOM1-LIKE PROTEIN 6"/>
    <property type="match status" value="1"/>
</dbReference>
<evidence type="ECO:0000313" key="10">
    <source>
        <dbReference type="Proteomes" id="UP000324897"/>
    </source>
</evidence>
<comment type="similarity">
    <text evidence="2">Belongs to the TOM1 family.</text>
</comment>
<evidence type="ECO:0000259" key="8">
    <source>
        <dbReference type="PROSITE" id="PS50909"/>
    </source>
</evidence>
<keyword evidence="3" id="KW-0813">Transport</keyword>
<evidence type="ECO:0000259" key="7">
    <source>
        <dbReference type="PROSITE" id="PS50179"/>
    </source>
</evidence>
<dbReference type="PANTHER" id="PTHR45898">
    <property type="entry name" value="TOM1-LIKE PROTEIN"/>
    <property type="match status" value="1"/>
</dbReference>
<feature type="region of interest" description="Disordered" evidence="6">
    <location>
        <begin position="570"/>
        <end position="591"/>
    </location>
</feature>
<dbReference type="InterPro" id="IPR008942">
    <property type="entry name" value="ENTH_VHS"/>
</dbReference>
<dbReference type="GO" id="GO:0005737">
    <property type="term" value="C:cytoplasm"/>
    <property type="evidence" value="ECO:0007669"/>
    <property type="project" value="UniProtKB-ARBA"/>
</dbReference>
<reference evidence="9 10" key="1">
    <citation type="journal article" date="2019" name="Sci. Rep.">
        <title>A high-quality genome of Eragrostis curvula grass provides insights into Poaceae evolution and supports new strategies to enhance forage quality.</title>
        <authorList>
            <person name="Carballo J."/>
            <person name="Santos B.A.C.M."/>
            <person name="Zappacosta D."/>
            <person name="Garbus I."/>
            <person name="Selva J.P."/>
            <person name="Gallo C.A."/>
            <person name="Diaz A."/>
            <person name="Albertini E."/>
            <person name="Caccamo M."/>
            <person name="Echenique V."/>
        </authorList>
    </citation>
    <scope>NUCLEOTIDE SEQUENCE [LARGE SCALE GENOMIC DNA]</scope>
    <source>
        <strain evidence="10">cv. Victoria</strain>
        <tissue evidence="9">Leaf</tissue>
    </source>
</reference>
<dbReference type="OrthoDB" id="2018246at2759"/>
<keyword evidence="4" id="KW-0653">Protein transport</keyword>
<dbReference type="Proteomes" id="UP000324897">
    <property type="component" value="Chromosome 7"/>
</dbReference>
<dbReference type="InterPro" id="IPR038425">
    <property type="entry name" value="GAT_sf"/>
</dbReference>
<dbReference type="PROSITE" id="PS50909">
    <property type="entry name" value="GAT"/>
    <property type="match status" value="1"/>
</dbReference>
<comment type="subcellular location">
    <subcellularLocation>
        <location evidence="1">Membrane</location>
        <topology evidence="1">Peripheral membrane protein</topology>
    </subcellularLocation>
</comment>
<dbReference type="SUPFAM" id="SSF89009">
    <property type="entry name" value="GAT-like domain"/>
    <property type="match status" value="1"/>
</dbReference>
<dbReference type="CDD" id="cd14231">
    <property type="entry name" value="GAT_GGA-like_plant"/>
    <property type="match status" value="1"/>
</dbReference>
<dbReference type="InterPro" id="IPR044836">
    <property type="entry name" value="TOL_plant"/>
</dbReference>
<dbReference type="GO" id="GO:0016020">
    <property type="term" value="C:membrane"/>
    <property type="evidence" value="ECO:0007669"/>
    <property type="project" value="UniProtKB-SubCell"/>
</dbReference>
<dbReference type="PROSITE" id="PS50179">
    <property type="entry name" value="VHS"/>
    <property type="match status" value="1"/>
</dbReference>
<dbReference type="InterPro" id="IPR004152">
    <property type="entry name" value="GAT_dom"/>
</dbReference>
<feature type="region of interest" description="Disordered" evidence="6">
    <location>
        <begin position="361"/>
        <end position="393"/>
    </location>
</feature>
<dbReference type="Gramene" id="TVU18860">
    <property type="protein sequence ID" value="TVU18860"/>
    <property type="gene ID" value="EJB05_34975"/>
</dbReference>
<protein>
    <recommendedName>
        <fullName evidence="11">VHS domain-containing protein</fullName>
    </recommendedName>
</protein>
<evidence type="ECO:0000256" key="2">
    <source>
        <dbReference type="ARBA" id="ARBA00007708"/>
    </source>
</evidence>
<dbReference type="InterPro" id="IPR002014">
    <property type="entry name" value="VHS_dom"/>
</dbReference>
<accession>A0A5J9U6W4</accession>
<evidence type="ECO:0000256" key="4">
    <source>
        <dbReference type="ARBA" id="ARBA00022927"/>
    </source>
</evidence>
<evidence type="ECO:0008006" key="11">
    <source>
        <dbReference type="Google" id="ProtNLM"/>
    </source>
</evidence>
<dbReference type="GO" id="GO:0043130">
    <property type="term" value="F:ubiquitin binding"/>
    <property type="evidence" value="ECO:0007669"/>
    <property type="project" value="InterPro"/>
</dbReference>
<dbReference type="GO" id="GO:0035091">
    <property type="term" value="F:phosphatidylinositol binding"/>
    <property type="evidence" value="ECO:0007669"/>
    <property type="project" value="InterPro"/>
</dbReference>
<dbReference type="FunFam" id="1.25.40.90:FF:000028">
    <property type="entry name" value="TOM1-like protein 2"/>
    <property type="match status" value="1"/>
</dbReference>
<feature type="compositionally biased region" description="Low complexity" evidence="6">
    <location>
        <begin position="577"/>
        <end position="591"/>
    </location>
</feature>
<evidence type="ECO:0000256" key="1">
    <source>
        <dbReference type="ARBA" id="ARBA00004170"/>
    </source>
</evidence>
<keyword evidence="10" id="KW-1185">Reference proteome</keyword>
<dbReference type="SUPFAM" id="SSF48464">
    <property type="entry name" value="ENTH/VHS domain"/>
    <property type="match status" value="1"/>
</dbReference>
<dbReference type="Gene3D" id="1.20.58.160">
    <property type="match status" value="1"/>
</dbReference>
<dbReference type="SMART" id="SM00288">
    <property type="entry name" value="VHS"/>
    <property type="match status" value="1"/>
</dbReference>
<evidence type="ECO:0000256" key="5">
    <source>
        <dbReference type="ARBA" id="ARBA00023136"/>
    </source>
</evidence>
<dbReference type="AlphaFoldDB" id="A0A5J9U6W4"/>
<dbReference type="Gene3D" id="1.25.40.90">
    <property type="match status" value="1"/>
</dbReference>
<evidence type="ECO:0000256" key="6">
    <source>
        <dbReference type="SAM" id="MobiDB-lite"/>
    </source>
</evidence>
<keyword evidence="5" id="KW-0472">Membrane</keyword>
<name>A0A5J9U6W4_9POAL</name>